<accession>A0AAD9NE36</accession>
<sequence length="13" mass="1574">MTEPIPEVGRKMW</sequence>
<dbReference type="EMBL" id="JAODUP010000033">
    <property type="protein sequence ID" value="KAK2166927.1"/>
    <property type="molecule type" value="Genomic_DNA"/>
</dbReference>
<evidence type="ECO:0000313" key="2">
    <source>
        <dbReference type="Proteomes" id="UP001208570"/>
    </source>
</evidence>
<comment type="caution">
    <text evidence="1">The sequence shown here is derived from an EMBL/GenBank/DDBJ whole genome shotgun (WGS) entry which is preliminary data.</text>
</comment>
<name>A0AAD9NE36_9ANNE</name>
<dbReference type="Proteomes" id="UP001208570">
    <property type="component" value="Unassembled WGS sequence"/>
</dbReference>
<reference evidence="1" key="1">
    <citation type="journal article" date="2023" name="Mol. Biol. Evol.">
        <title>Third-Generation Sequencing Reveals the Adaptive Role of the Epigenome in Three Deep-Sea Polychaetes.</title>
        <authorList>
            <person name="Perez M."/>
            <person name="Aroh O."/>
            <person name="Sun Y."/>
            <person name="Lan Y."/>
            <person name="Juniper S.K."/>
            <person name="Young C.R."/>
            <person name="Angers B."/>
            <person name="Qian P.Y."/>
        </authorList>
    </citation>
    <scope>NUCLEOTIDE SEQUENCE</scope>
    <source>
        <strain evidence="1">P08H-3</strain>
    </source>
</reference>
<keyword evidence="2" id="KW-1185">Reference proteome</keyword>
<protein>
    <submittedName>
        <fullName evidence="1">Uncharacterized protein</fullName>
    </submittedName>
</protein>
<evidence type="ECO:0000313" key="1">
    <source>
        <dbReference type="EMBL" id="KAK2166927.1"/>
    </source>
</evidence>
<gene>
    <name evidence="1" type="ORF">LSH36_33g01016</name>
</gene>
<proteinExistence type="predicted"/>
<organism evidence="1 2">
    <name type="scientific">Paralvinella palmiformis</name>
    <dbReference type="NCBI Taxonomy" id="53620"/>
    <lineage>
        <taxon>Eukaryota</taxon>
        <taxon>Metazoa</taxon>
        <taxon>Spiralia</taxon>
        <taxon>Lophotrochozoa</taxon>
        <taxon>Annelida</taxon>
        <taxon>Polychaeta</taxon>
        <taxon>Sedentaria</taxon>
        <taxon>Canalipalpata</taxon>
        <taxon>Terebellida</taxon>
        <taxon>Terebelliformia</taxon>
        <taxon>Alvinellidae</taxon>
        <taxon>Paralvinella</taxon>
    </lineage>
</organism>